<dbReference type="VEuPathDB" id="TriTrypDB:LPMP_161105"/>
<gene>
    <name evidence="2" type="ORF">LPMP_161105</name>
</gene>
<evidence type="ECO:0000313" key="2">
    <source>
        <dbReference type="EMBL" id="AIN96985.1"/>
    </source>
</evidence>
<name>A0A088RMA4_LEIPA</name>
<dbReference type="VEuPathDB" id="TriTrypDB:LPAL13_160016400"/>
<dbReference type="EMBL" id="CP009385">
    <property type="protein sequence ID" value="AIN96985.1"/>
    <property type="molecule type" value="Genomic_DNA"/>
</dbReference>
<dbReference type="OrthoDB" id="264696at2759"/>
<evidence type="ECO:0000313" key="3">
    <source>
        <dbReference type="Proteomes" id="UP000063063"/>
    </source>
</evidence>
<dbReference type="eggNOG" id="ENOG502SDRF">
    <property type="taxonomic scope" value="Eukaryota"/>
</dbReference>
<accession>A0A088RMA4</accession>
<dbReference type="AlphaFoldDB" id="A0A088RMA4"/>
<protein>
    <submittedName>
        <fullName evidence="2">Uncharacterized protein</fullName>
    </submittedName>
</protein>
<proteinExistence type="predicted"/>
<keyword evidence="3" id="KW-1185">Reference proteome</keyword>
<dbReference type="KEGG" id="lpan:LPMP_161105"/>
<reference evidence="2 3" key="1">
    <citation type="journal article" date="2015" name="Sci. Rep.">
        <title>The genome of Leishmania panamensis: insights into genomics of the L. (Viannia) subgenus.</title>
        <authorList>
            <person name="Llanes A."/>
            <person name="Restrepo C.M."/>
            <person name="Vecchio G.D."/>
            <person name="Anguizola F.J."/>
            <person name="Lleonart R."/>
        </authorList>
    </citation>
    <scope>NUCLEOTIDE SEQUENCE [LARGE SCALE GENOMIC DNA]</scope>
    <source>
        <strain evidence="2 3">MHOM/PA/94/PSC-1</strain>
    </source>
</reference>
<dbReference type="Proteomes" id="UP000063063">
    <property type="component" value="Chromosome 16"/>
</dbReference>
<dbReference type="GeneID" id="22573689"/>
<sequence length="120" mass="13114">MRHMADVQLKSLLKGVEAERGAMVACRDPSALEIIMRVGNSNANRGSVSVIFQNTSAASSLTAQMLFINEKYAKSVEEEVQLWLDPFKTPTAAATVGSERKRTRADSDSDDFESENDSDA</sequence>
<evidence type="ECO:0000256" key="1">
    <source>
        <dbReference type="SAM" id="MobiDB-lite"/>
    </source>
</evidence>
<feature type="region of interest" description="Disordered" evidence="1">
    <location>
        <begin position="93"/>
        <end position="120"/>
    </location>
</feature>
<dbReference type="RefSeq" id="XP_010697638.1">
    <property type="nucleotide sequence ID" value="XM_010699336.1"/>
</dbReference>
<organism evidence="2 3">
    <name type="scientific">Leishmania panamensis</name>
    <dbReference type="NCBI Taxonomy" id="5679"/>
    <lineage>
        <taxon>Eukaryota</taxon>
        <taxon>Discoba</taxon>
        <taxon>Euglenozoa</taxon>
        <taxon>Kinetoplastea</taxon>
        <taxon>Metakinetoplastina</taxon>
        <taxon>Trypanosomatida</taxon>
        <taxon>Trypanosomatidae</taxon>
        <taxon>Leishmaniinae</taxon>
        <taxon>Leishmania</taxon>
        <taxon>Leishmania guyanensis species complex</taxon>
    </lineage>
</organism>
<feature type="compositionally biased region" description="Acidic residues" evidence="1">
    <location>
        <begin position="108"/>
        <end position="120"/>
    </location>
</feature>
<feature type="compositionally biased region" description="Basic and acidic residues" evidence="1">
    <location>
        <begin position="98"/>
        <end position="107"/>
    </location>
</feature>